<dbReference type="AlphaFoldDB" id="A0A9P9ISU8"/>
<protein>
    <submittedName>
        <fullName evidence="2">Uncharacterized protein</fullName>
    </submittedName>
</protein>
<feature type="compositionally biased region" description="Basic and acidic residues" evidence="1">
    <location>
        <begin position="82"/>
        <end position="98"/>
    </location>
</feature>
<sequence>MALNIRRRRRRSSLTTASCPFMAAAGVDNSCNTKYALLSTSQPETAPLLDSTNSAASPARLATMRPNTSRRRSLSSSGHYLSYRERSERPRRLDESTAPREAIQTMIQLVGQEQTAQAEMFAQQQEAQTALLNRLAEKSSTAIKETTISLRYTTAKP</sequence>
<reference evidence="2" key="1">
    <citation type="journal article" date="2021" name="Nat. Commun.">
        <title>Genetic determinants of endophytism in the Arabidopsis root mycobiome.</title>
        <authorList>
            <person name="Mesny F."/>
            <person name="Miyauchi S."/>
            <person name="Thiergart T."/>
            <person name="Pickel B."/>
            <person name="Atanasova L."/>
            <person name="Karlsson M."/>
            <person name="Huettel B."/>
            <person name="Barry K.W."/>
            <person name="Haridas S."/>
            <person name="Chen C."/>
            <person name="Bauer D."/>
            <person name="Andreopoulos W."/>
            <person name="Pangilinan J."/>
            <person name="LaButti K."/>
            <person name="Riley R."/>
            <person name="Lipzen A."/>
            <person name="Clum A."/>
            <person name="Drula E."/>
            <person name="Henrissat B."/>
            <person name="Kohler A."/>
            <person name="Grigoriev I.V."/>
            <person name="Martin F.M."/>
            <person name="Hacquard S."/>
        </authorList>
    </citation>
    <scope>NUCLEOTIDE SEQUENCE</scope>
    <source>
        <strain evidence="2">MPI-CAGE-AT-0147</strain>
    </source>
</reference>
<dbReference type="Proteomes" id="UP000738349">
    <property type="component" value="Unassembled WGS sequence"/>
</dbReference>
<accession>A0A9P9ISU8</accession>
<feature type="compositionally biased region" description="Polar residues" evidence="1">
    <location>
        <begin position="45"/>
        <end position="56"/>
    </location>
</feature>
<feature type="region of interest" description="Disordered" evidence="1">
    <location>
        <begin position="45"/>
        <end position="99"/>
    </location>
</feature>
<name>A0A9P9ISU8_9HYPO</name>
<organism evidence="2 3">
    <name type="scientific">Dactylonectria macrodidyma</name>
    <dbReference type="NCBI Taxonomy" id="307937"/>
    <lineage>
        <taxon>Eukaryota</taxon>
        <taxon>Fungi</taxon>
        <taxon>Dikarya</taxon>
        <taxon>Ascomycota</taxon>
        <taxon>Pezizomycotina</taxon>
        <taxon>Sordariomycetes</taxon>
        <taxon>Hypocreomycetidae</taxon>
        <taxon>Hypocreales</taxon>
        <taxon>Nectriaceae</taxon>
        <taxon>Dactylonectria</taxon>
    </lineage>
</organism>
<evidence type="ECO:0000313" key="3">
    <source>
        <dbReference type="Proteomes" id="UP000738349"/>
    </source>
</evidence>
<proteinExistence type="predicted"/>
<keyword evidence="3" id="KW-1185">Reference proteome</keyword>
<dbReference type="EMBL" id="JAGMUV010000017">
    <property type="protein sequence ID" value="KAH7131161.1"/>
    <property type="molecule type" value="Genomic_DNA"/>
</dbReference>
<gene>
    <name evidence="2" type="ORF">EDB81DRAFT_808036</name>
</gene>
<evidence type="ECO:0000256" key="1">
    <source>
        <dbReference type="SAM" id="MobiDB-lite"/>
    </source>
</evidence>
<evidence type="ECO:0000313" key="2">
    <source>
        <dbReference type="EMBL" id="KAH7131161.1"/>
    </source>
</evidence>
<comment type="caution">
    <text evidence="2">The sequence shown here is derived from an EMBL/GenBank/DDBJ whole genome shotgun (WGS) entry which is preliminary data.</text>
</comment>